<dbReference type="PANTHER" id="PTHR15863">
    <property type="entry name" value="MRN COMPLEX-INTERACTING PROTEIN"/>
    <property type="match status" value="1"/>
</dbReference>
<evidence type="ECO:0000259" key="1">
    <source>
        <dbReference type="Pfam" id="PF15749"/>
    </source>
</evidence>
<organism evidence="2">
    <name type="scientific">Cuerna arida</name>
    <dbReference type="NCBI Taxonomy" id="1464854"/>
    <lineage>
        <taxon>Eukaryota</taxon>
        <taxon>Metazoa</taxon>
        <taxon>Ecdysozoa</taxon>
        <taxon>Arthropoda</taxon>
        <taxon>Hexapoda</taxon>
        <taxon>Insecta</taxon>
        <taxon>Pterygota</taxon>
        <taxon>Neoptera</taxon>
        <taxon>Paraneoptera</taxon>
        <taxon>Hemiptera</taxon>
        <taxon>Auchenorrhyncha</taxon>
        <taxon>Membracoidea</taxon>
        <taxon>Cicadellidae</taxon>
        <taxon>Cicadellinae</taxon>
        <taxon>Proconiini</taxon>
        <taxon>Cuerna</taxon>
    </lineage>
</organism>
<dbReference type="AlphaFoldDB" id="A0A1B6GUL4"/>
<dbReference type="PANTHER" id="PTHR15863:SF2">
    <property type="entry name" value="MRN COMPLEX-INTERACTING PROTEIN"/>
    <property type="match status" value="1"/>
</dbReference>
<evidence type="ECO:0000313" key="2">
    <source>
        <dbReference type="EMBL" id="JAS66111.1"/>
    </source>
</evidence>
<dbReference type="InterPro" id="IPR049472">
    <property type="entry name" value="MRNIP_N"/>
</dbReference>
<accession>A0A1B6GUL4</accession>
<gene>
    <name evidence="2" type="ORF">g.18168</name>
</gene>
<dbReference type="InterPro" id="IPR032739">
    <property type="entry name" value="MRNIP"/>
</dbReference>
<dbReference type="GO" id="GO:0003682">
    <property type="term" value="F:chromatin binding"/>
    <property type="evidence" value="ECO:0007669"/>
    <property type="project" value="TreeGrafter"/>
</dbReference>
<sequence length="254" mass="29301">MPQEHYVLKCFSCETFQSHIVKKTNKWLCKVCGEKQTIKKVYGRGSGKDCRLHTQKLNALKGEKEQSTVEQEWEEVIEDIPENSQNKQTSSFLKGKPTSTRTSKWSEYVNDVKINNENQNYSEMNGYDHTYAANIGPFDSNVNVKRKYYETNVAEEEPYKVDFHELVKSDYSDFSCSGPFGSTKKIKENTYNCAENDNYYVEQECSIEVCEEGNTGNNQHFSVMSAKPVNSDDQNELGSKWAKYINFEDELPPM</sequence>
<dbReference type="GO" id="GO:0005634">
    <property type="term" value="C:nucleus"/>
    <property type="evidence" value="ECO:0007669"/>
    <property type="project" value="TreeGrafter"/>
</dbReference>
<protein>
    <recommendedName>
        <fullName evidence="1">MRN complex-interacting protein N-terminal domain-containing protein</fullName>
    </recommendedName>
</protein>
<proteinExistence type="predicted"/>
<dbReference type="GO" id="GO:0007095">
    <property type="term" value="P:mitotic G2 DNA damage checkpoint signaling"/>
    <property type="evidence" value="ECO:0007669"/>
    <property type="project" value="TreeGrafter"/>
</dbReference>
<dbReference type="Pfam" id="PF15749">
    <property type="entry name" value="MRNIP"/>
    <property type="match status" value="1"/>
</dbReference>
<feature type="domain" description="MRN complex-interacting protein N-terminal" evidence="1">
    <location>
        <begin position="7"/>
        <end position="108"/>
    </location>
</feature>
<reference evidence="2" key="1">
    <citation type="submission" date="2015-11" db="EMBL/GenBank/DDBJ databases">
        <title>De novo transcriptome assembly of four potential Pierce s Disease insect vectors from Arizona vineyards.</title>
        <authorList>
            <person name="Tassone E.E."/>
        </authorList>
    </citation>
    <scope>NUCLEOTIDE SEQUENCE</scope>
</reference>
<dbReference type="EMBL" id="GECZ01003658">
    <property type="protein sequence ID" value="JAS66111.1"/>
    <property type="molecule type" value="Transcribed_RNA"/>
</dbReference>
<name>A0A1B6GUL4_9HEMI</name>